<organism evidence="3 4">
    <name type="scientific">Paractinoplanes pyxinae</name>
    <dbReference type="NCBI Taxonomy" id="2997416"/>
    <lineage>
        <taxon>Bacteria</taxon>
        <taxon>Bacillati</taxon>
        <taxon>Actinomycetota</taxon>
        <taxon>Actinomycetes</taxon>
        <taxon>Micromonosporales</taxon>
        <taxon>Micromonosporaceae</taxon>
        <taxon>Paractinoplanes</taxon>
    </lineage>
</organism>
<dbReference type="EMBL" id="JAPNTZ010000002">
    <property type="protein sequence ID" value="MCY1137293.1"/>
    <property type="molecule type" value="Genomic_DNA"/>
</dbReference>
<sequence length="278" mass="28714">MTADKVGRPVVVGVDGSEGADLAVRWAARYASETGSPLHLVFAAGPPTGLIGVSTGEVETAERVRERVLSAAAAAAAPYEARVVLAEGPPARTLIEAEADLLVLGESHRRSGLAVQVVAEAECPVVVVRGEDDWGAPVVVALDEGSEAAMGFAVREAARRDVALFAVHAWQQPLVPSGAGAMAVAASSGVVDRQDWAEAARRSLHEVVAPWRSAFPEVAIHERLLEGPAESVMTRETAGAGLVVAGSRGRGRLAGMLLGSTSQALLRQADCPVAIVKS</sequence>
<dbReference type="InterPro" id="IPR006016">
    <property type="entry name" value="UspA"/>
</dbReference>
<feature type="domain" description="UspA" evidence="2">
    <location>
        <begin position="138"/>
        <end position="277"/>
    </location>
</feature>
<comment type="similarity">
    <text evidence="1">Belongs to the universal stress protein A family.</text>
</comment>
<evidence type="ECO:0000313" key="4">
    <source>
        <dbReference type="Proteomes" id="UP001151002"/>
    </source>
</evidence>
<feature type="domain" description="UspA" evidence="2">
    <location>
        <begin position="8"/>
        <end position="129"/>
    </location>
</feature>
<dbReference type="PRINTS" id="PR01438">
    <property type="entry name" value="UNVRSLSTRESS"/>
</dbReference>
<evidence type="ECO:0000256" key="1">
    <source>
        <dbReference type="ARBA" id="ARBA00008791"/>
    </source>
</evidence>
<reference evidence="3" key="1">
    <citation type="submission" date="2022-11" db="EMBL/GenBank/DDBJ databases">
        <authorList>
            <person name="Somphong A."/>
            <person name="Phongsopitanun W."/>
        </authorList>
    </citation>
    <scope>NUCLEOTIDE SEQUENCE</scope>
    <source>
        <strain evidence="3">Pm04-4</strain>
    </source>
</reference>
<dbReference type="CDD" id="cd00293">
    <property type="entry name" value="USP-like"/>
    <property type="match status" value="1"/>
</dbReference>
<accession>A0ABT4AV96</accession>
<keyword evidence="4" id="KW-1185">Reference proteome</keyword>
<dbReference type="InterPro" id="IPR014729">
    <property type="entry name" value="Rossmann-like_a/b/a_fold"/>
</dbReference>
<dbReference type="Pfam" id="PF00582">
    <property type="entry name" value="Usp"/>
    <property type="match status" value="2"/>
</dbReference>
<dbReference type="Gene3D" id="3.40.50.620">
    <property type="entry name" value="HUPs"/>
    <property type="match status" value="2"/>
</dbReference>
<protein>
    <submittedName>
        <fullName evidence="3">Universal stress protein</fullName>
    </submittedName>
</protein>
<dbReference type="RefSeq" id="WP_267561222.1">
    <property type="nucleotide sequence ID" value="NZ_JAPNTZ010000002.1"/>
</dbReference>
<dbReference type="InterPro" id="IPR006015">
    <property type="entry name" value="Universal_stress_UspA"/>
</dbReference>
<dbReference type="SUPFAM" id="SSF52402">
    <property type="entry name" value="Adenine nucleotide alpha hydrolases-like"/>
    <property type="match status" value="2"/>
</dbReference>
<comment type="caution">
    <text evidence="3">The sequence shown here is derived from an EMBL/GenBank/DDBJ whole genome shotgun (WGS) entry which is preliminary data.</text>
</comment>
<dbReference type="Proteomes" id="UP001151002">
    <property type="component" value="Unassembled WGS sequence"/>
</dbReference>
<evidence type="ECO:0000313" key="3">
    <source>
        <dbReference type="EMBL" id="MCY1137293.1"/>
    </source>
</evidence>
<gene>
    <name evidence="3" type="ORF">OWR29_04720</name>
</gene>
<name>A0ABT4AV96_9ACTN</name>
<dbReference type="PANTHER" id="PTHR46268:SF6">
    <property type="entry name" value="UNIVERSAL STRESS PROTEIN UP12"/>
    <property type="match status" value="1"/>
</dbReference>
<proteinExistence type="inferred from homology"/>
<dbReference type="PANTHER" id="PTHR46268">
    <property type="entry name" value="STRESS RESPONSE PROTEIN NHAX"/>
    <property type="match status" value="1"/>
</dbReference>
<evidence type="ECO:0000259" key="2">
    <source>
        <dbReference type="Pfam" id="PF00582"/>
    </source>
</evidence>